<evidence type="ECO:0000256" key="9">
    <source>
        <dbReference type="ARBA" id="ARBA00022801"/>
    </source>
</evidence>
<dbReference type="InterPro" id="IPR036980">
    <property type="entry name" value="RNase_P/MRP_Rpp29_sf"/>
</dbReference>
<evidence type="ECO:0000256" key="7">
    <source>
        <dbReference type="ARBA" id="ARBA00022722"/>
    </source>
</evidence>
<keyword evidence="5" id="KW-0963">Cytoplasm</keyword>
<keyword evidence="8" id="KW-0255">Endonuclease</keyword>
<reference evidence="11 12" key="1">
    <citation type="submission" date="2024-02" db="EMBL/GenBank/DDBJ databases">
        <authorList>
            <person name="Daric V."/>
            <person name="Darras S."/>
        </authorList>
    </citation>
    <scope>NUCLEOTIDE SEQUENCE [LARGE SCALE GENOMIC DNA]</scope>
</reference>
<dbReference type="Pfam" id="PF01868">
    <property type="entry name" value="RNase_P-MRP_p29"/>
    <property type="match status" value="1"/>
</dbReference>
<accession>A0ABP0FWD9</accession>
<comment type="caution">
    <text evidence="11">The sequence shown here is derived from an EMBL/GenBank/DDBJ whole genome shotgun (WGS) entry which is preliminary data.</text>
</comment>
<organism evidence="11 12">
    <name type="scientific">Clavelina lepadiformis</name>
    <name type="common">Light-bulb sea squirt</name>
    <name type="synonym">Ascidia lepadiformis</name>
    <dbReference type="NCBI Taxonomy" id="159417"/>
    <lineage>
        <taxon>Eukaryota</taxon>
        <taxon>Metazoa</taxon>
        <taxon>Chordata</taxon>
        <taxon>Tunicata</taxon>
        <taxon>Ascidiacea</taxon>
        <taxon>Aplousobranchia</taxon>
        <taxon>Clavelinidae</taxon>
        <taxon>Clavelina</taxon>
    </lineage>
</organism>
<comment type="function">
    <text evidence="1">Component of ribonuclease P, a ribonucleoprotein complex that generates mature tRNA molecules by cleaving their 5'-ends.</text>
</comment>
<comment type="similarity">
    <text evidence="3">Belongs to the eukaryotic/archaeal RNase P protein component 1 family.</text>
</comment>
<name>A0ABP0FWD9_CLALP</name>
<evidence type="ECO:0000256" key="4">
    <source>
        <dbReference type="ARBA" id="ARBA00016225"/>
    </source>
</evidence>
<dbReference type="HAMAP" id="MF_00754">
    <property type="entry name" value="RNase_P_1"/>
    <property type="match status" value="1"/>
</dbReference>
<dbReference type="InterPro" id="IPR023538">
    <property type="entry name" value="RNP1"/>
</dbReference>
<comment type="subunit">
    <text evidence="10">Component of nuclear RNase P and RNase MRP ribonucleoproteins. RNase P consists of a catalytic RNA moiety and 10 different protein chains; POP1, POP4, POP5, POP7, RPP14, RPP21, RPP25, RPP30, RPP38 and RPP40. Within the RNase P complex, POP1, POP7 and RPP25 form the 'finger' subcomplex, POP5, RPP14, RPP40 and homodimeric RPP30 form the 'palm' subcomplex, and RPP21, POP4 and RPP38 form the 'wrist' subcomplex. All subunits of the RNase P complex interact with the catalytic RNA. Several subunits of RNase P are also part of the RNase MRP complex. RNase MRP consists of a catalytic RNA moiety and about 8 protein subunits; POP1, POP7, RPP25, RPP30, RPP38, RPP40 and possibly also POP4 and POP5.</text>
</comment>
<dbReference type="PANTHER" id="PTHR13348:SF0">
    <property type="entry name" value="RIBONUCLEASE P PROTEIN SUBUNIT P29"/>
    <property type="match status" value="1"/>
</dbReference>
<gene>
    <name evidence="11" type="ORF">CVLEPA_LOCUS14927</name>
</gene>
<sequence>MGDNPKENNENVFVEKFLKRNLLDMPTKKFERVVKGLHNKPILLQCENSGKQSKKRFKKSRKIKKILHIKSLGSASSNYLAYEPLRKLWKAYIDELLLPSDGQKELDPRNMQDTLLKADFHGANITVVKSKCKTFLNVCGTIIMESKNIFVIVSKKNKIIKIPKKNSVFEIEYLDYGITLFGDQFCIKPAHRLTKKFKNYVSRMLLV</sequence>
<evidence type="ECO:0000256" key="2">
    <source>
        <dbReference type="ARBA" id="ARBA00004123"/>
    </source>
</evidence>
<evidence type="ECO:0000256" key="5">
    <source>
        <dbReference type="ARBA" id="ARBA00022490"/>
    </source>
</evidence>
<dbReference type="PANTHER" id="PTHR13348">
    <property type="entry name" value="RIBONUCLEASE P SUBUNIT P29"/>
    <property type="match status" value="1"/>
</dbReference>
<comment type="subcellular location">
    <subcellularLocation>
        <location evidence="2">Nucleus</location>
    </subcellularLocation>
</comment>
<evidence type="ECO:0000256" key="3">
    <source>
        <dbReference type="ARBA" id="ARBA00006181"/>
    </source>
</evidence>
<dbReference type="SUPFAM" id="SSF101744">
    <property type="entry name" value="Rof/RNase P subunit-like"/>
    <property type="match status" value="1"/>
</dbReference>
<evidence type="ECO:0000313" key="12">
    <source>
        <dbReference type="Proteomes" id="UP001642483"/>
    </source>
</evidence>
<evidence type="ECO:0000256" key="1">
    <source>
        <dbReference type="ARBA" id="ARBA00002435"/>
    </source>
</evidence>
<keyword evidence="6" id="KW-0819">tRNA processing</keyword>
<dbReference type="EMBL" id="CAWYQH010000097">
    <property type="protein sequence ID" value="CAK8683916.1"/>
    <property type="molecule type" value="Genomic_DNA"/>
</dbReference>
<dbReference type="SMART" id="SM00538">
    <property type="entry name" value="POP4"/>
    <property type="match status" value="1"/>
</dbReference>
<evidence type="ECO:0000256" key="6">
    <source>
        <dbReference type="ARBA" id="ARBA00022694"/>
    </source>
</evidence>
<dbReference type="Proteomes" id="UP001642483">
    <property type="component" value="Unassembled WGS sequence"/>
</dbReference>
<evidence type="ECO:0000256" key="8">
    <source>
        <dbReference type="ARBA" id="ARBA00022759"/>
    </source>
</evidence>
<protein>
    <recommendedName>
        <fullName evidence="4">Ribonuclease P protein subunit p29</fullName>
    </recommendedName>
</protein>
<keyword evidence="12" id="KW-1185">Reference proteome</keyword>
<evidence type="ECO:0000256" key="10">
    <source>
        <dbReference type="ARBA" id="ARBA00046486"/>
    </source>
</evidence>
<proteinExistence type="inferred from homology"/>
<dbReference type="InterPro" id="IPR023534">
    <property type="entry name" value="Rof/RNase_P-like"/>
</dbReference>
<keyword evidence="9" id="KW-0378">Hydrolase</keyword>
<dbReference type="InterPro" id="IPR016848">
    <property type="entry name" value="RNase_P/MRP_Rpp29-subunit"/>
</dbReference>
<dbReference type="Gene3D" id="2.30.30.210">
    <property type="entry name" value="Ribonuclease P/MRP, subunit p29"/>
    <property type="match status" value="1"/>
</dbReference>
<keyword evidence="7" id="KW-0540">Nuclease</keyword>
<evidence type="ECO:0000313" key="11">
    <source>
        <dbReference type="EMBL" id="CAK8683916.1"/>
    </source>
</evidence>
<dbReference type="InterPro" id="IPR002730">
    <property type="entry name" value="Rpp29/RNP1"/>
</dbReference>